<dbReference type="Proteomes" id="UP001162501">
    <property type="component" value="Chromosome 6"/>
</dbReference>
<evidence type="ECO:0000313" key="2">
    <source>
        <dbReference type="Proteomes" id="UP001162501"/>
    </source>
</evidence>
<reference evidence="1" key="1">
    <citation type="submission" date="2023-05" db="EMBL/GenBank/DDBJ databases">
        <authorList>
            <consortium name="ELIXIR-Norway"/>
        </authorList>
    </citation>
    <scope>NUCLEOTIDE SEQUENCE</scope>
</reference>
<protein>
    <submittedName>
        <fullName evidence="1">Uncharacterized protein</fullName>
    </submittedName>
</protein>
<accession>A0AC59ZYR3</accession>
<dbReference type="EMBL" id="OX596090">
    <property type="protein sequence ID" value="CAN0536336.1"/>
    <property type="molecule type" value="Genomic_DNA"/>
</dbReference>
<name>A0AC59ZYR3_RANTA</name>
<evidence type="ECO:0000313" key="1">
    <source>
        <dbReference type="EMBL" id="CAN0536336.1"/>
    </source>
</evidence>
<gene>
    <name evidence="1" type="ORF">MRATA1EN22A_LOCUS24774</name>
</gene>
<organism evidence="1 2">
    <name type="scientific">Rangifer tarandus platyrhynchus</name>
    <name type="common">Svalbard reindeer</name>
    <dbReference type="NCBI Taxonomy" id="3082113"/>
    <lineage>
        <taxon>Eukaryota</taxon>
        <taxon>Metazoa</taxon>
        <taxon>Chordata</taxon>
        <taxon>Craniata</taxon>
        <taxon>Vertebrata</taxon>
        <taxon>Euteleostomi</taxon>
        <taxon>Mammalia</taxon>
        <taxon>Eutheria</taxon>
        <taxon>Laurasiatheria</taxon>
        <taxon>Artiodactyla</taxon>
        <taxon>Ruminantia</taxon>
        <taxon>Pecora</taxon>
        <taxon>Cervidae</taxon>
        <taxon>Odocoileinae</taxon>
        <taxon>Rangifer</taxon>
    </lineage>
</organism>
<reference evidence="1" key="2">
    <citation type="submission" date="2025-03" db="EMBL/GenBank/DDBJ databases">
        <authorList>
            <consortium name="ELIXIR-Norway"/>
            <consortium name="Elixir Norway"/>
        </authorList>
    </citation>
    <scope>NUCLEOTIDE SEQUENCE</scope>
</reference>
<proteinExistence type="predicted"/>
<sequence>MPLREQDRGSRGKADSDPRLPGVGLGETGALYPRFPTENWEDFPPACRGDRLGLGPPGLRNTVMNLAGGQRAPRRRCLTQSLRGGVRGPAARGGGEGGAESHGLEVRPGRPEPGWASRGGGAGEVGGDGERSRHWLRVLVMQIRARERGRGRGMREAAESPSGSARVCVKGSRRMDVLRRPRRGPRRPGEARVEAGTGGLRRGQAGGRRRPAAREAPQGPGRGPAGGSAVHRSAAKAPQRPEAPRGPRRWSVF</sequence>